<evidence type="ECO:0000313" key="2">
    <source>
        <dbReference type="Proteomes" id="UP000026962"/>
    </source>
</evidence>
<reference evidence="1" key="1">
    <citation type="submission" date="2015-04" db="UniProtKB">
        <authorList>
            <consortium name="EnsemblPlants"/>
        </authorList>
    </citation>
    <scope>IDENTIFICATION</scope>
</reference>
<organism evidence="1">
    <name type="scientific">Oryza punctata</name>
    <name type="common">Red rice</name>
    <dbReference type="NCBI Taxonomy" id="4537"/>
    <lineage>
        <taxon>Eukaryota</taxon>
        <taxon>Viridiplantae</taxon>
        <taxon>Streptophyta</taxon>
        <taxon>Embryophyta</taxon>
        <taxon>Tracheophyta</taxon>
        <taxon>Spermatophyta</taxon>
        <taxon>Magnoliopsida</taxon>
        <taxon>Liliopsida</taxon>
        <taxon>Poales</taxon>
        <taxon>Poaceae</taxon>
        <taxon>BOP clade</taxon>
        <taxon>Oryzoideae</taxon>
        <taxon>Oryzeae</taxon>
        <taxon>Oryzinae</taxon>
        <taxon>Oryza</taxon>
    </lineage>
</organism>
<dbReference type="AlphaFoldDB" id="A0A0E0LHX0"/>
<proteinExistence type="predicted"/>
<keyword evidence="2" id="KW-1185">Reference proteome</keyword>
<dbReference type="Proteomes" id="UP000026962">
    <property type="component" value="Chromosome 7"/>
</dbReference>
<protein>
    <submittedName>
        <fullName evidence="1">Uncharacterized protein</fullName>
    </submittedName>
</protein>
<dbReference type="Gramene" id="OPUNC07G05220.1">
    <property type="protein sequence ID" value="OPUNC07G05220.1"/>
    <property type="gene ID" value="OPUNC07G05220"/>
</dbReference>
<reference evidence="1" key="2">
    <citation type="submission" date="2018-05" db="EMBL/GenBank/DDBJ databases">
        <title>OpunRS2 (Oryza punctata Reference Sequence Version 2).</title>
        <authorList>
            <person name="Zhang J."/>
            <person name="Kudrna D."/>
            <person name="Lee S."/>
            <person name="Talag J."/>
            <person name="Welchert J."/>
            <person name="Wing R.A."/>
        </authorList>
    </citation>
    <scope>NUCLEOTIDE SEQUENCE [LARGE SCALE GENOMIC DNA]</scope>
</reference>
<accession>A0A0E0LHX0</accession>
<evidence type="ECO:0000313" key="1">
    <source>
        <dbReference type="EnsemblPlants" id="OPUNC07G05220.1"/>
    </source>
</evidence>
<name>A0A0E0LHX0_ORYPU</name>
<sequence length="104" mass="11525">MNDKESIGKLEHLSGTRRYHHTLHIECGLEERTDGESWGRLGWLGKGPGRLGVSLALHLEAAARLGKAGGGGRHGRRWRRFRTEVDGLLQRTAARLMDRGGTTD</sequence>
<dbReference type="EnsemblPlants" id="OPUNC07G05220.1">
    <property type="protein sequence ID" value="OPUNC07G05220.1"/>
    <property type="gene ID" value="OPUNC07G05220"/>
</dbReference>
<dbReference type="HOGENOM" id="CLU_2254540_0_0_1"/>